<dbReference type="GO" id="GO:0003677">
    <property type="term" value="F:DNA binding"/>
    <property type="evidence" value="ECO:0007669"/>
    <property type="project" value="InterPro"/>
</dbReference>
<sequence length="769" mass="85926">MNLNPSVDHSGSGKTNTPPLSEARSRPKPQLSCTLCRSRKLKCDRGQPCKNCVKKPPGSCVYVTQVHNNRKTMTGSVGTSSSNRNQSVSNVNSRIRRLERLVTSLAETQPHEKSGDVTGPESNAGDGIRSRAIEDDIANPAPQLTANGPETRFVDSSHWEAILEDIHSIKHELDTSQSSEGWDNPDEPHGLELLFGDHSILTVEELLCSLPTKAVADHLVHMFTQEMDLPGSHIMHVPTLLRECEEFWSNPNAVSLTWLARLYAIMCLALQWGLRTGVNVDGIMLPETTIRIYRNRASQCLIASDYGKPTTYTLEAMLMYLACEHFWDVDGYFRASLVFAMIVRLALRAGYHRDPSHYPNISIFDGEIRRRFWAHIFQIDVWFSHKCALPRQIDERQADTAPPVSVLDEDLYPTMTELPIPRPSNVPTNIGFLNYKTKLLEIVTRITDRSSTANLSFDDVLNLDQALDSRLESRPAWVVVPGNDTTLAPVALGRLIEVDILAQCARIILHRKYLIPARTNPKYARSRQACLKAASEVLRHQQRMYEVSYKHYGTVTANWRALSFMSHDLLLAAMILCMDMDQELQHHTGSRTLQQSKEEEEGLNERFALLQGSHRIYTSLLSYTSDASKAGDVLGIMLDRLRRSREPSVAATSVLPVRSQSHFHPQSQGQSQSHYSPAQLSSAASSNYQDPIVQPYDLGGIPTAGSYPQAHSMYPATDEIPGHLIGGYDAAIHGADSADSLVLTNFLENWDWTQWDSRFPSSMTGVDGS</sequence>
<dbReference type="CDD" id="cd12148">
    <property type="entry name" value="fungal_TF_MHR"/>
    <property type="match status" value="1"/>
</dbReference>
<evidence type="ECO:0000259" key="5">
    <source>
        <dbReference type="PROSITE" id="PS50048"/>
    </source>
</evidence>
<feature type="region of interest" description="Disordered" evidence="4">
    <location>
        <begin position="72"/>
        <end position="92"/>
    </location>
</feature>
<dbReference type="OrthoDB" id="4934715at2759"/>
<feature type="domain" description="Zn(2)-C6 fungal-type" evidence="5">
    <location>
        <begin position="32"/>
        <end position="62"/>
    </location>
</feature>
<dbReference type="SMART" id="SM00906">
    <property type="entry name" value="Fungal_trans"/>
    <property type="match status" value="1"/>
</dbReference>
<dbReference type="PROSITE" id="PS50048">
    <property type="entry name" value="ZN2_CY6_FUNGAL_2"/>
    <property type="match status" value="1"/>
</dbReference>
<dbReference type="GO" id="GO:0000981">
    <property type="term" value="F:DNA-binding transcription factor activity, RNA polymerase II-specific"/>
    <property type="evidence" value="ECO:0007669"/>
    <property type="project" value="InterPro"/>
</dbReference>
<dbReference type="Gene3D" id="4.10.240.10">
    <property type="entry name" value="Zn(2)-C6 fungal-type DNA-binding domain"/>
    <property type="match status" value="1"/>
</dbReference>
<evidence type="ECO:0000313" key="7">
    <source>
        <dbReference type="Proteomes" id="UP000799750"/>
    </source>
</evidence>
<dbReference type="GO" id="GO:0008270">
    <property type="term" value="F:zinc ion binding"/>
    <property type="evidence" value="ECO:0007669"/>
    <property type="project" value="InterPro"/>
</dbReference>
<evidence type="ECO:0000256" key="1">
    <source>
        <dbReference type="ARBA" id="ARBA00004123"/>
    </source>
</evidence>
<dbReference type="GO" id="GO:0005634">
    <property type="term" value="C:nucleus"/>
    <property type="evidence" value="ECO:0007669"/>
    <property type="project" value="UniProtKB-SubCell"/>
</dbReference>
<feature type="region of interest" description="Disordered" evidence="4">
    <location>
        <begin position="1"/>
        <end position="29"/>
    </location>
</feature>
<feature type="compositionally biased region" description="Low complexity" evidence="4">
    <location>
        <begin position="80"/>
        <end position="92"/>
    </location>
</feature>
<feature type="compositionally biased region" description="Polar residues" evidence="4">
    <location>
        <begin position="658"/>
        <end position="684"/>
    </location>
</feature>
<dbReference type="InterPro" id="IPR001138">
    <property type="entry name" value="Zn2Cys6_DnaBD"/>
</dbReference>
<dbReference type="PANTHER" id="PTHR31001:SF49">
    <property type="entry name" value="ZN(II)2CYS6 TRANSCRIPTION FACTOR (EUROFUNG)"/>
    <property type="match status" value="1"/>
</dbReference>
<feature type="compositionally biased region" description="Polar residues" evidence="4">
    <location>
        <begin position="1"/>
        <end position="19"/>
    </location>
</feature>
<dbReference type="Pfam" id="PF00172">
    <property type="entry name" value="Zn_clus"/>
    <property type="match status" value="1"/>
</dbReference>
<protein>
    <recommendedName>
        <fullName evidence="5">Zn(2)-C6 fungal-type domain-containing protein</fullName>
    </recommendedName>
</protein>
<name>A0A6A6QP24_9PEZI</name>
<accession>A0A6A6QP24</accession>
<dbReference type="InterPro" id="IPR050613">
    <property type="entry name" value="Sec_Metabolite_Reg"/>
</dbReference>
<dbReference type="Proteomes" id="UP000799750">
    <property type="component" value="Unassembled WGS sequence"/>
</dbReference>
<dbReference type="PROSITE" id="PS00463">
    <property type="entry name" value="ZN2_CY6_FUNGAL_1"/>
    <property type="match status" value="1"/>
</dbReference>
<dbReference type="SUPFAM" id="SSF57701">
    <property type="entry name" value="Zn2/Cys6 DNA-binding domain"/>
    <property type="match status" value="1"/>
</dbReference>
<dbReference type="EMBL" id="MU004192">
    <property type="protein sequence ID" value="KAF2493453.1"/>
    <property type="molecule type" value="Genomic_DNA"/>
</dbReference>
<dbReference type="InterPro" id="IPR007219">
    <property type="entry name" value="XnlR_reg_dom"/>
</dbReference>
<comment type="subcellular location">
    <subcellularLocation>
        <location evidence="1">Nucleus</location>
    </subcellularLocation>
</comment>
<dbReference type="InterPro" id="IPR036864">
    <property type="entry name" value="Zn2-C6_fun-type_DNA-bd_sf"/>
</dbReference>
<reference evidence="6" key="1">
    <citation type="journal article" date="2020" name="Stud. Mycol.">
        <title>101 Dothideomycetes genomes: a test case for predicting lifestyles and emergence of pathogens.</title>
        <authorList>
            <person name="Haridas S."/>
            <person name="Albert R."/>
            <person name="Binder M."/>
            <person name="Bloem J."/>
            <person name="Labutti K."/>
            <person name="Salamov A."/>
            <person name="Andreopoulos B."/>
            <person name="Baker S."/>
            <person name="Barry K."/>
            <person name="Bills G."/>
            <person name="Bluhm B."/>
            <person name="Cannon C."/>
            <person name="Castanera R."/>
            <person name="Culley D."/>
            <person name="Daum C."/>
            <person name="Ezra D."/>
            <person name="Gonzalez J."/>
            <person name="Henrissat B."/>
            <person name="Kuo A."/>
            <person name="Liang C."/>
            <person name="Lipzen A."/>
            <person name="Lutzoni F."/>
            <person name="Magnuson J."/>
            <person name="Mondo S."/>
            <person name="Nolan M."/>
            <person name="Ohm R."/>
            <person name="Pangilinan J."/>
            <person name="Park H.-J."/>
            <person name="Ramirez L."/>
            <person name="Alfaro M."/>
            <person name="Sun H."/>
            <person name="Tritt A."/>
            <person name="Yoshinaga Y."/>
            <person name="Zwiers L.-H."/>
            <person name="Turgeon B."/>
            <person name="Goodwin S."/>
            <person name="Spatafora J."/>
            <person name="Crous P."/>
            <person name="Grigoriev I."/>
        </authorList>
    </citation>
    <scope>NUCLEOTIDE SEQUENCE</scope>
    <source>
        <strain evidence="6">CBS 269.34</strain>
    </source>
</reference>
<evidence type="ECO:0000256" key="4">
    <source>
        <dbReference type="SAM" id="MobiDB-lite"/>
    </source>
</evidence>
<keyword evidence="2" id="KW-0479">Metal-binding</keyword>
<dbReference type="PANTHER" id="PTHR31001">
    <property type="entry name" value="UNCHARACTERIZED TRANSCRIPTIONAL REGULATORY PROTEIN"/>
    <property type="match status" value="1"/>
</dbReference>
<evidence type="ECO:0000256" key="3">
    <source>
        <dbReference type="ARBA" id="ARBA00023242"/>
    </source>
</evidence>
<dbReference type="AlphaFoldDB" id="A0A6A6QP24"/>
<keyword evidence="3" id="KW-0539">Nucleus</keyword>
<feature type="region of interest" description="Disordered" evidence="4">
    <location>
        <begin position="654"/>
        <end position="684"/>
    </location>
</feature>
<dbReference type="GO" id="GO:0006351">
    <property type="term" value="P:DNA-templated transcription"/>
    <property type="evidence" value="ECO:0007669"/>
    <property type="project" value="InterPro"/>
</dbReference>
<feature type="region of interest" description="Disordered" evidence="4">
    <location>
        <begin position="105"/>
        <end position="127"/>
    </location>
</feature>
<organism evidence="6 7">
    <name type="scientific">Lophium mytilinum</name>
    <dbReference type="NCBI Taxonomy" id="390894"/>
    <lineage>
        <taxon>Eukaryota</taxon>
        <taxon>Fungi</taxon>
        <taxon>Dikarya</taxon>
        <taxon>Ascomycota</taxon>
        <taxon>Pezizomycotina</taxon>
        <taxon>Dothideomycetes</taxon>
        <taxon>Pleosporomycetidae</taxon>
        <taxon>Mytilinidiales</taxon>
        <taxon>Mytilinidiaceae</taxon>
        <taxon>Lophium</taxon>
    </lineage>
</organism>
<evidence type="ECO:0000256" key="2">
    <source>
        <dbReference type="ARBA" id="ARBA00022723"/>
    </source>
</evidence>
<dbReference type="SMART" id="SM00066">
    <property type="entry name" value="GAL4"/>
    <property type="match status" value="1"/>
</dbReference>
<dbReference type="Pfam" id="PF04082">
    <property type="entry name" value="Fungal_trans"/>
    <property type="match status" value="1"/>
</dbReference>
<dbReference type="CDD" id="cd00067">
    <property type="entry name" value="GAL4"/>
    <property type="match status" value="1"/>
</dbReference>
<evidence type="ECO:0000313" key="6">
    <source>
        <dbReference type="EMBL" id="KAF2493453.1"/>
    </source>
</evidence>
<gene>
    <name evidence="6" type="ORF">BU16DRAFT_619779</name>
</gene>
<keyword evidence="7" id="KW-1185">Reference proteome</keyword>
<proteinExistence type="predicted"/>